<comment type="caution">
    <text evidence="2">The sequence shown here is derived from an EMBL/GenBank/DDBJ whole genome shotgun (WGS) entry which is preliminary data.</text>
</comment>
<organism evidence="2 3">
    <name type="scientific">Candidatus Clostridium stratigraminis</name>
    <dbReference type="NCBI Taxonomy" id="3381661"/>
    <lineage>
        <taxon>Bacteria</taxon>
        <taxon>Bacillati</taxon>
        <taxon>Bacillota</taxon>
        <taxon>Clostridia</taxon>
        <taxon>Eubacteriales</taxon>
        <taxon>Clostridiaceae</taxon>
        <taxon>Clostridium</taxon>
    </lineage>
</organism>
<proteinExistence type="predicted"/>
<keyword evidence="3" id="KW-1185">Reference proteome</keyword>
<dbReference type="EMBL" id="JBJHZZ010000030">
    <property type="protein sequence ID" value="MFL0248744.1"/>
    <property type="molecule type" value="Genomic_DNA"/>
</dbReference>
<feature type="non-terminal residue" evidence="2">
    <location>
        <position position="68"/>
    </location>
</feature>
<reference evidence="2 3" key="1">
    <citation type="submission" date="2024-11" db="EMBL/GenBank/DDBJ databases">
        <authorList>
            <person name="Heng Y.C."/>
            <person name="Lim A.C.H."/>
            <person name="Lee J.K.Y."/>
            <person name="Kittelmann S."/>
        </authorList>
    </citation>
    <scope>NUCLEOTIDE SEQUENCE [LARGE SCALE GENOMIC DNA]</scope>
    <source>
        <strain evidence="2 3">WILCCON 0185</strain>
    </source>
</reference>
<evidence type="ECO:0000313" key="3">
    <source>
        <dbReference type="Proteomes" id="UP001623591"/>
    </source>
</evidence>
<evidence type="ECO:0000256" key="1">
    <source>
        <dbReference type="SAM" id="SignalP"/>
    </source>
</evidence>
<name>A0ABW8TCL3_9CLOT</name>
<protein>
    <recommendedName>
        <fullName evidence="4">2',3'-cyclic-nucleotide 2'-phosphodiesterase</fullName>
    </recommendedName>
</protein>
<sequence>MLKTKKSKILSLVMAAAMIFSNLTGIGNINAVKAATGDKVFDIVEITDFHGQLLSSDATPLPVGAVLA</sequence>
<evidence type="ECO:0000313" key="2">
    <source>
        <dbReference type="EMBL" id="MFL0248744.1"/>
    </source>
</evidence>
<keyword evidence="1" id="KW-0732">Signal</keyword>
<gene>
    <name evidence="2" type="ORF">ACJDUG_17525</name>
</gene>
<feature type="signal peptide" evidence="1">
    <location>
        <begin position="1"/>
        <end position="25"/>
    </location>
</feature>
<dbReference type="Proteomes" id="UP001623591">
    <property type="component" value="Unassembled WGS sequence"/>
</dbReference>
<accession>A0ABW8TCL3</accession>
<evidence type="ECO:0008006" key="4">
    <source>
        <dbReference type="Google" id="ProtNLM"/>
    </source>
</evidence>
<feature type="chain" id="PRO_5046167129" description="2',3'-cyclic-nucleotide 2'-phosphodiesterase" evidence="1">
    <location>
        <begin position="26"/>
        <end position="68"/>
    </location>
</feature>